<dbReference type="PROSITE" id="PS50106">
    <property type="entry name" value="PDZ"/>
    <property type="match status" value="1"/>
</dbReference>
<dbReference type="SMART" id="SM00228">
    <property type="entry name" value="PDZ"/>
    <property type="match status" value="1"/>
</dbReference>
<dbReference type="EMBL" id="MFSQ01000116">
    <property type="protein sequence ID" value="OGI38595.1"/>
    <property type="molecule type" value="Genomic_DNA"/>
</dbReference>
<dbReference type="GO" id="GO:0006508">
    <property type="term" value="P:proteolysis"/>
    <property type="evidence" value="ECO:0007669"/>
    <property type="project" value="UniProtKB-KW"/>
</dbReference>
<dbReference type="Pfam" id="PF13180">
    <property type="entry name" value="PDZ_2"/>
    <property type="match status" value="1"/>
</dbReference>
<dbReference type="InterPro" id="IPR051201">
    <property type="entry name" value="Chloro_Bact_Ser_Proteases"/>
</dbReference>
<dbReference type="Gene3D" id="2.40.10.120">
    <property type="match status" value="1"/>
</dbReference>
<dbReference type="Gene3D" id="2.30.42.10">
    <property type="match status" value="1"/>
</dbReference>
<evidence type="ECO:0000313" key="8">
    <source>
        <dbReference type="Proteomes" id="UP000178379"/>
    </source>
</evidence>
<comment type="similarity">
    <text evidence="1">Belongs to the peptidase S1C family.</text>
</comment>
<dbReference type="STRING" id="1817756.A2140_05940"/>
<dbReference type="Proteomes" id="UP000178379">
    <property type="component" value="Unassembled WGS sequence"/>
</dbReference>
<evidence type="ECO:0000256" key="4">
    <source>
        <dbReference type="ARBA" id="ARBA00022825"/>
    </source>
</evidence>
<proteinExistence type="inferred from homology"/>
<evidence type="ECO:0000256" key="1">
    <source>
        <dbReference type="ARBA" id="ARBA00010541"/>
    </source>
</evidence>
<sequence length="393" mass="41981">MIRRHRVVLKYIGQAVILGLAIAFVLSLLWPSLWRIRPATVEIRETALGPEIVASRTNAPRSYAGAVERAAPAVVNINTAKIVTVRPNHPFFDDPALRQLLGRNLDQMVRPQQRVVRNLGSGVIMSDQGYILTNDHVIRGADAIQVTLRDGRTAPARVVGTDPGTDLAVLKIDLPKLPTIVLGHSEQLHVGDVVLAIGNPFGIGQTVTHGIVSATGRNRIGINAFENFIQTDAAINPGNSGGALVDADGSLVGISSAILSKTGASHGIGLAIPVSMAKSVLEDIIRHGRVIRGWIGIDGYSLTPEIARRFNLKSLEGVYISALFRNGPAHRAGAMPGDILIAINGKKIRDPREAMLAIAGLRPGSKVKLELLRDGRALSVEADVAETPRMRDG</sequence>
<dbReference type="PANTHER" id="PTHR43343">
    <property type="entry name" value="PEPTIDASE S12"/>
    <property type="match status" value="1"/>
</dbReference>
<dbReference type="InterPro" id="IPR036034">
    <property type="entry name" value="PDZ_sf"/>
</dbReference>
<dbReference type="FunFam" id="2.40.10.10:FF:000001">
    <property type="entry name" value="Periplasmic serine protease DegS"/>
    <property type="match status" value="1"/>
</dbReference>
<dbReference type="InterPro" id="IPR009003">
    <property type="entry name" value="Peptidase_S1_PA"/>
</dbReference>
<keyword evidence="4" id="KW-0720">Serine protease</keyword>
<feature type="transmembrane region" description="Helical" evidence="5">
    <location>
        <begin position="12"/>
        <end position="34"/>
    </location>
</feature>
<evidence type="ECO:0000313" key="7">
    <source>
        <dbReference type="EMBL" id="OGI38595.1"/>
    </source>
</evidence>
<dbReference type="Pfam" id="PF13365">
    <property type="entry name" value="Trypsin_2"/>
    <property type="match status" value="1"/>
</dbReference>
<keyword evidence="3" id="KW-0378">Hydrolase</keyword>
<protein>
    <recommendedName>
        <fullName evidence="6">PDZ domain-containing protein</fullName>
    </recommendedName>
</protein>
<reference evidence="7 8" key="1">
    <citation type="journal article" date="2016" name="Nat. Commun.">
        <title>Thousands of microbial genomes shed light on interconnected biogeochemical processes in an aquifer system.</title>
        <authorList>
            <person name="Anantharaman K."/>
            <person name="Brown C.T."/>
            <person name="Hug L.A."/>
            <person name="Sharon I."/>
            <person name="Castelle C.J."/>
            <person name="Probst A.J."/>
            <person name="Thomas B.C."/>
            <person name="Singh A."/>
            <person name="Wilkins M.J."/>
            <person name="Karaoz U."/>
            <person name="Brodie E.L."/>
            <person name="Williams K.H."/>
            <person name="Hubbard S.S."/>
            <person name="Banfield J.F."/>
        </authorList>
    </citation>
    <scope>NUCLEOTIDE SEQUENCE [LARGE SCALE GENOMIC DNA]</scope>
</reference>
<keyword evidence="5" id="KW-0812">Transmembrane</keyword>
<dbReference type="PANTHER" id="PTHR43343:SF3">
    <property type="entry name" value="PROTEASE DO-LIKE 8, CHLOROPLASTIC"/>
    <property type="match status" value="1"/>
</dbReference>
<evidence type="ECO:0000259" key="6">
    <source>
        <dbReference type="PROSITE" id="PS50106"/>
    </source>
</evidence>
<dbReference type="GO" id="GO:0004252">
    <property type="term" value="F:serine-type endopeptidase activity"/>
    <property type="evidence" value="ECO:0007669"/>
    <property type="project" value="InterPro"/>
</dbReference>
<keyword evidence="5" id="KW-1133">Transmembrane helix</keyword>
<feature type="domain" description="PDZ" evidence="6">
    <location>
        <begin position="299"/>
        <end position="375"/>
    </location>
</feature>
<evidence type="ECO:0000256" key="5">
    <source>
        <dbReference type="SAM" id="Phobius"/>
    </source>
</evidence>
<dbReference type="InterPro" id="IPR001478">
    <property type="entry name" value="PDZ"/>
</dbReference>
<keyword evidence="2" id="KW-0645">Protease</keyword>
<dbReference type="AlphaFoldDB" id="A0A1F6T0U6"/>
<dbReference type="InterPro" id="IPR001940">
    <property type="entry name" value="Peptidase_S1C"/>
</dbReference>
<organism evidence="7 8">
    <name type="scientific">Candidatus Muproteobacteria bacterium RBG_16_62_13</name>
    <dbReference type="NCBI Taxonomy" id="1817756"/>
    <lineage>
        <taxon>Bacteria</taxon>
        <taxon>Pseudomonadati</taxon>
        <taxon>Pseudomonadota</taxon>
        <taxon>Candidatus Muproteobacteria</taxon>
    </lineage>
</organism>
<dbReference type="PRINTS" id="PR00834">
    <property type="entry name" value="PROTEASES2C"/>
</dbReference>
<dbReference type="SUPFAM" id="SSF50494">
    <property type="entry name" value="Trypsin-like serine proteases"/>
    <property type="match status" value="1"/>
</dbReference>
<comment type="caution">
    <text evidence="7">The sequence shown here is derived from an EMBL/GenBank/DDBJ whole genome shotgun (WGS) entry which is preliminary data.</text>
</comment>
<accession>A0A1F6T0U6</accession>
<evidence type="ECO:0000256" key="2">
    <source>
        <dbReference type="ARBA" id="ARBA00022670"/>
    </source>
</evidence>
<evidence type="ECO:0000256" key="3">
    <source>
        <dbReference type="ARBA" id="ARBA00022801"/>
    </source>
</evidence>
<name>A0A1F6T0U6_9PROT</name>
<gene>
    <name evidence="7" type="ORF">A2140_05940</name>
</gene>
<dbReference type="SUPFAM" id="SSF50156">
    <property type="entry name" value="PDZ domain-like"/>
    <property type="match status" value="1"/>
</dbReference>
<keyword evidence="5" id="KW-0472">Membrane</keyword>